<organism evidence="4 5">
    <name type="scientific">Rhodonia placenta</name>
    <dbReference type="NCBI Taxonomy" id="104341"/>
    <lineage>
        <taxon>Eukaryota</taxon>
        <taxon>Fungi</taxon>
        <taxon>Dikarya</taxon>
        <taxon>Basidiomycota</taxon>
        <taxon>Agaricomycotina</taxon>
        <taxon>Agaricomycetes</taxon>
        <taxon>Polyporales</taxon>
        <taxon>Adustoporiaceae</taxon>
        <taxon>Rhodonia</taxon>
    </lineage>
</organism>
<comment type="caution">
    <text evidence="4">The sequence shown here is derived from an EMBL/GenBank/DDBJ whole genome shotgun (WGS) entry which is preliminary data.</text>
</comment>
<dbReference type="Pfam" id="PF20153">
    <property type="entry name" value="DUF6535"/>
    <property type="match status" value="1"/>
</dbReference>
<dbReference type="Proteomes" id="UP000639403">
    <property type="component" value="Unassembled WGS sequence"/>
</dbReference>
<sequence length="735" mass="82558">MLRPDPQTEVLLIISAQLGATLENGAGSYKLTDQQQASLNDAAATGIASSSTKFTSSMWFASMICGISTASVAIAVGQWLHHHLDRPSVMSQKSVQTWWYRHQALKKWQVHLIIDALSFMLQLSMVLFIVGLLRQLWTLNLTVAAVSTTMFVLFVAPTVISVFVPAFAPDCPYKSRTAWLIFWIFRSIWQAQWYVKARKVANWREFEDYSMRTVTPTEGSQKDIMILAAADEVIMDEELLTAVVQPWIQQNRFDTTFPVLCRILEHRAHEIDPRPDAPWPQLKWTSVRQDSAAIIAMAMLCVHLLSNKKDFPSGDAKVSRIMDHLLHLVHVMPLTDAAIEVCEQATNVLSRIPRSWGYGIQQEQLIPVLIELAPDADGCFLEYVVPPWIEKIEAKEVATALTIVQLLRDNKHLKEGHADHAMAKISLTLSAKAEHGPVQLLLLEELRTSLKGMPMRKRPDAYCTLIKTIILGGAFPKEERAKRIDIAYTFKYKFPVGVDDVKALLLLLSPDSELKVTDMLKLSSTAFNLARGLSPSEAVDVVPAAYAAITAVSEYLGLPDTHFTQRKLQESNAVILFDSLFRAIDGLFRTHSRLVNQEVVDSFATLSGVPGSELFLQQSANERCSAKTSAKKRLENMRERLAQNRNRPAYQMSIVEPTIAERYPEGDVWRSSVANARGYALLGFEVSKGRRAFLVTSDAMRGEVTGSTPHREAPEQHQRSKKVMWCAQKRREHLT</sequence>
<feature type="domain" description="DUF6535" evidence="3">
    <location>
        <begin position="2"/>
        <end position="138"/>
    </location>
</feature>
<evidence type="ECO:0000256" key="1">
    <source>
        <dbReference type="SAM" id="MobiDB-lite"/>
    </source>
</evidence>
<accession>A0A8H7TY66</accession>
<feature type="transmembrane region" description="Helical" evidence="2">
    <location>
        <begin position="139"/>
        <end position="166"/>
    </location>
</feature>
<feature type="region of interest" description="Disordered" evidence="1">
    <location>
        <begin position="704"/>
        <end position="723"/>
    </location>
</feature>
<protein>
    <recommendedName>
        <fullName evidence="3">DUF6535 domain-containing protein</fullName>
    </recommendedName>
</protein>
<keyword evidence="2" id="KW-0472">Membrane</keyword>
<dbReference type="AlphaFoldDB" id="A0A8H7TY66"/>
<feature type="transmembrane region" description="Helical" evidence="2">
    <location>
        <begin position="59"/>
        <end position="80"/>
    </location>
</feature>
<feature type="compositionally biased region" description="Basic and acidic residues" evidence="1">
    <location>
        <begin position="709"/>
        <end position="718"/>
    </location>
</feature>
<evidence type="ECO:0000313" key="5">
    <source>
        <dbReference type="Proteomes" id="UP000639403"/>
    </source>
</evidence>
<dbReference type="InterPro" id="IPR045338">
    <property type="entry name" value="DUF6535"/>
</dbReference>
<reference evidence="4" key="2">
    <citation type="journal article" name="Front. Microbiol.">
        <title>Degradative Capacity of Two Strains of Rhodonia placenta: From Phenotype to Genotype.</title>
        <authorList>
            <person name="Kolle M."/>
            <person name="Horta M.A.C."/>
            <person name="Nowrousian M."/>
            <person name="Ohm R.A."/>
            <person name="Benz J.P."/>
            <person name="Pilgard A."/>
        </authorList>
    </citation>
    <scope>NUCLEOTIDE SEQUENCE</scope>
    <source>
        <strain evidence="4">FPRL280</strain>
    </source>
</reference>
<keyword evidence="2" id="KW-0812">Transmembrane</keyword>
<name>A0A8H7TY66_9APHY</name>
<keyword evidence="2" id="KW-1133">Transmembrane helix</keyword>
<feature type="transmembrane region" description="Helical" evidence="2">
    <location>
        <begin position="110"/>
        <end position="133"/>
    </location>
</feature>
<evidence type="ECO:0000259" key="3">
    <source>
        <dbReference type="Pfam" id="PF20153"/>
    </source>
</evidence>
<dbReference type="EMBL" id="JADOXO010000391">
    <property type="protein sequence ID" value="KAF9805313.1"/>
    <property type="molecule type" value="Genomic_DNA"/>
</dbReference>
<evidence type="ECO:0000313" key="4">
    <source>
        <dbReference type="EMBL" id="KAF9805313.1"/>
    </source>
</evidence>
<proteinExistence type="predicted"/>
<gene>
    <name evidence="4" type="ORF">IEO21_09098</name>
</gene>
<reference evidence="4" key="1">
    <citation type="submission" date="2020-11" db="EMBL/GenBank/DDBJ databases">
        <authorList>
            <person name="Koelle M."/>
            <person name="Horta M.A.C."/>
            <person name="Nowrousian M."/>
            <person name="Ohm R.A."/>
            <person name="Benz P."/>
            <person name="Pilgard A."/>
        </authorList>
    </citation>
    <scope>NUCLEOTIDE SEQUENCE</scope>
    <source>
        <strain evidence="4">FPRL280</strain>
    </source>
</reference>
<evidence type="ECO:0000256" key="2">
    <source>
        <dbReference type="SAM" id="Phobius"/>
    </source>
</evidence>